<evidence type="ECO:0000313" key="2">
    <source>
        <dbReference type="EMBL" id="PQL94183.1"/>
    </source>
</evidence>
<reference evidence="2 3" key="1">
    <citation type="submission" date="2018-02" db="EMBL/GenBank/DDBJ databases">
        <title>Genome sequences of Apibacter spp., gut symbionts of Asian honey bees.</title>
        <authorList>
            <person name="Kwong W.K."/>
            <person name="Steele M.I."/>
            <person name="Moran N.A."/>
        </authorList>
    </citation>
    <scope>NUCLEOTIDE SEQUENCE [LARGE SCALE GENOMIC DNA]</scope>
    <source>
        <strain evidence="3">wkB301</strain>
    </source>
</reference>
<organism evidence="2 3">
    <name type="scientific">Apibacter adventoris</name>
    <dbReference type="NCBI Taxonomy" id="1679466"/>
    <lineage>
        <taxon>Bacteria</taxon>
        <taxon>Pseudomonadati</taxon>
        <taxon>Bacteroidota</taxon>
        <taxon>Flavobacteriia</taxon>
        <taxon>Flavobacteriales</taxon>
        <taxon>Weeksellaceae</taxon>
        <taxon>Apibacter</taxon>
    </lineage>
</organism>
<comment type="caution">
    <text evidence="2">The sequence shown here is derived from an EMBL/GenBank/DDBJ whole genome shotgun (WGS) entry which is preliminary data.</text>
</comment>
<dbReference type="AlphaFoldDB" id="A0A2S8AEW0"/>
<name>A0A2S8AEW0_9FLAO</name>
<dbReference type="Proteomes" id="UP000238042">
    <property type="component" value="Unassembled WGS sequence"/>
</dbReference>
<gene>
    <name evidence="2" type="ORF">C4S77_03195</name>
</gene>
<feature type="transmembrane region" description="Helical" evidence="1">
    <location>
        <begin position="65"/>
        <end position="83"/>
    </location>
</feature>
<evidence type="ECO:0000313" key="3">
    <source>
        <dbReference type="Proteomes" id="UP000238042"/>
    </source>
</evidence>
<accession>A0A2S8AEW0</accession>
<protein>
    <submittedName>
        <fullName evidence="2">Uncharacterized protein</fullName>
    </submittedName>
</protein>
<evidence type="ECO:0000256" key="1">
    <source>
        <dbReference type="SAM" id="Phobius"/>
    </source>
</evidence>
<sequence>MNKILIKYISLNILITLIVFFIFYFFSWNLFYKTYAFISFLIIDIASIFVFLGVYFSFKKIFKRIFTAYLFFTFFKNIFLLFYCFKYKQVTERLIFYLFIVYIITISIEIIYILKLFYFSESKKTIT</sequence>
<feature type="transmembrane region" description="Helical" evidence="1">
    <location>
        <begin position="37"/>
        <end position="58"/>
    </location>
</feature>
<keyword evidence="1" id="KW-0472">Membrane</keyword>
<proteinExistence type="predicted"/>
<feature type="transmembrane region" description="Helical" evidence="1">
    <location>
        <begin position="95"/>
        <end position="114"/>
    </location>
</feature>
<feature type="transmembrane region" description="Helical" evidence="1">
    <location>
        <begin position="12"/>
        <end position="31"/>
    </location>
</feature>
<dbReference type="EMBL" id="PSZM01000024">
    <property type="protein sequence ID" value="PQL94183.1"/>
    <property type="molecule type" value="Genomic_DNA"/>
</dbReference>
<keyword evidence="3" id="KW-1185">Reference proteome</keyword>
<keyword evidence="1" id="KW-0812">Transmembrane</keyword>
<keyword evidence="1" id="KW-1133">Transmembrane helix</keyword>